<dbReference type="SUPFAM" id="SSF48371">
    <property type="entry name" value="ARM repeat"/>
    <property type="match status" value="1"/>
</dbReference>
<proteinExistence type="predicted"/>
<evidence type="ECO:0008006" key="4">
    <source>
        <dbReference type="Google" id="ProtNLM"/>
    </source>
</evidence>
<reference evidence="2 3" key="1">
    <citation type="journal article" date="2013" name="Genome Announc.">
        <title>Genome Sequence of the Obligate Gammaproteobacterial Methanotroph Methylomicrobium album Strain BG8.</title>
        <authorList>
            <person name="Kits K.D."/>
            <person name="Kalyuzhnaya M.G."/>
            <person name="Klotz M.G."/>
            <person name="Jetten M.S."/>
            <person name="Op den Camp H.J."/>
            <person name="Vuilleumier S."/>
            <person name="Bringel F."/>
            <person name="Dispirito A.A."/>
            <person name="Murrell J.C."/>
            <person name="Bruce D."/>
            <person name="Cheng J.F."/>
            <person name="Copeland A."/>
            <person name="Goodwin L."/>
            <person name="Hauser L."/>
            <person name="Lajus A."/>
            <person name="Land M.L."/>
            <person name="Lapidus A."/>
            <person name="Lucas S."/>
            <person name="Medigue C."/>
            <person name="Pitluck S."/>
            <person name="Woyke T."/>
            <person name="Zeytun A."/>
            <person name="Stein L.Y."/>
        </authorList>
    </citation>
    <scope>NUCLEOTIDE SEQUENCE [LARGE SCALE GENOMIC DNA]</scope>
    <source>
        <strain evidence="2 3">BG8</strain>
    </source>
</reference>
<organism evidence="2 3">
    <name type="scientific">Methylomicrobium album BG8</name>
    <dbReference type="NCBI Taxonomy" id="686340"/>
    <lineage>
        <taxon>Bacteria</taxon>
        <taxon>Pseudomonadati</taxon>
        <taxon>Pseudomonadota</taxon>
        <taxon>Gammaproteobacteria</taxon>
        <taxon>Methylococcales</taxon>
        <taxon>Methylococcaceae</taxon>
        <taxon>Methylomicrobium</taxon>
    </lineage>
</organism>
<dbReference type="InterPro" id="IPR016024">
    <property type="entry name" value="ARM-type_fold"/>
</dbReference>
<dbReference type="PANTHER" id="PTHR12697:SF5">
    <property type="entry name" value="DEOXYHYPUSINE HYDROXYLASE"/>
    <property type="match status" value="1"/>
</dbReference>
<dbReference type="EMBL" id="CM001475">
    <property type="protein sequence ID" value="EIC29816.1"/>
    <property type="molecule type" value="Genomic_DNA"/>
</dbReference>
<dbReference type="STRING" id="686340.Metal_2057"/>
<feature type="transmembrane region" description="Helical" evidence="1">
    <location>
        <begin position="12"/>
        <end position="28"/>
    </location>
</feature>
<keyword evidence="3" id="KW-1185">Reference proteome</keyword>
<dbReference type="RefSeq" id="WP_005371999.1">
    <property type="nucleotide sequence ID" value="NZ_CM001475.1"/>
</dbReference>
<dbReference type="HOGENOM" id="CLU_620826_0_0_6"/>
<dbReference type="Proteomes" id="UP000005090">
    <property type="component" value="Chromosome"/>
</dbReference>
<protein>
    <recommendedName>
        <fullName evidence="4">HEAT repeat-containing protein</fullName>
    </recommendedName>
</protein>
<keyword evidence="1" id="KW-0472">Membrane</keyword>
<sequence>MRRIVFCNKGLAIVLLSSAILTGLLFYLQNTTWIETESAPLDSDEESSLPSRLNNIFIDFIAEHLKQKKEQSLLQNGLSEQELIARLLDESASLDIRKLDAWRLAAMGTPNARQALLSLLENGSDAMRAIVAEMLGHSRWADIPELLASLFQEHNLKISRGAVSGLILHGGSKSMEMLRDLLLNETTDEAIKRYIAYRLGNVQSAAALETLKTAISTPSLSEETFRHIAVSLGKFPFQQTSGIFRQIMDNPHLDAELKTDATESLIHAGKASLPFLQEISATNADPEVRASAAWAAGAHPNTGHLGRQFADSLQSEAHDDVRRRLYESMMRQTDIPADTLLDRTLTETKTATRIAAANMLAMALQQPGTGAAVQHSYDQKIVPQLLATALSDESINLRYRAVFALTRAGTETAAAALRTIERQGDPQISGLAARKIALLTH</sequence>
<dbReference type="SMART" id="SM00567">
    <property type="entry name" value="EZ_HEAT"/>
    <property type="match status" value="4"/>
</dbReference>
<evidence type="ECO:0000313" key="2">
    <source>
        <dbReference type="EMBL" id="EIC29816.1"/>
    </source>
</evidence>
<dbReference type="InterPro" id="IPR004155">
    <property type="entry name" value="PBS_lyase_HEAT"/>
</dbReference>
<evidence type="ECO:0000256" key="1">
    <source>
        <dbReference type="SAM" id="Phobius"/>
    </source>
</evidence>
<dbReference type="GO" id="GO:0016491">
    <property type="term" value="F:oxidoreductase activity"/>
    <property type="evidence" value="ECO:0007669"/>
    <property type="project" value="TreeGrafter"/>
</dbReference>
<name>H8GQI9_METAL</name>
<gene>
    <name evidence="2" type="ORF">Metal_2057</name>
</gene>
<dbReference type="Gene3D" id="1.25.10.10">
    <property type="entry name" value="Leucine-rich Repeat Variant"/>
    <property type="match status" value="2"/>
</dbReference>
<evidence type="ECO:0000313" key="3">
    <source>
        <dbReference type="Proteomes" id="UP000005090"/>
    </source>
</evidence>
<dbReference type="PANTHER" id="PTHR12697">
    <property type="entry name" value="PBS LYASE HEAT-LIKE PROTEIN"/>
    <property type="match status" value="1"/>
</dbReference>
<dbReference type="AlphaFoldDB" id="H8GQI9"/>
<accession>H8GQI9</accession>
<dbReference type="InterPro" id="IPR011989">
    <property type="entry name" value="ARM-like"/>
</dbReference>
<keyword evidence="1" id="KW-1133">Transmembrane helix</keyword>
<keyword evidence="1" id="KW-0812">Transmembrane</keyword>